<dbReference type="InterPro" id="IPR001375">
    <property type="entry name" value="Peptidase_S9_cat"/>
</dbReference>
<dbReference type="InterPro" id="IPR029058">
    <property type="entry name" value="AB_hydrolase_fold"/>
</dbReference>
<dbReference type="PRINTS" id="PR00778">
    <property type="entry name" value="HTHARSR"/>
</dbReference>
<proteinExistence type="predicted"/>
<dbReference type="EMBL" id="CP035758">
    <property type="protein sequence ID" value="QBD79326.1"/>
    <property type="molecule type" value="Genomic_DNA"/>
</dbReference>
<dbReference type="Gene3D" id="3.40.50.1820">
    <property type="entry name" value="alpha/beta hydrolase"/>
    <property type="match status" value="1"/>
</dbReference>
<dbReference type="CDD" id="cd00090">
    <property type="entry name" value="HTH_ARSR"/>
    <property type="match status" value="1"/>
</dbReference>
<dbReference type="InterPro" id="IPR036388">
    <property type="entry name" value="WH-like_DNA-bd_sf"/>
</dbReference>
<keyword evidence="1" id="KW-0378">Hydrolase</keyword>
<gene>
    <name evidence="3" type="ORF">EPA93_26390</name>
</gene>
<dbReference type="RefSeq" id="WP_129890379.1">
    <property type="nucleotide sequence ID" value="NZ_CP035758.1"/>
</dbReference>
<evidence type="ECO:0000313" key="3">
    <source>
        <dbReference type="EMBL" id="QBD79326.1"/>
    </source>
</evidence>
<reference evidence="3 4" key="1">
    <citation type="submission" date="2019-01" db="EMBL/GenBank/DDBJ databases">
        <title>Ktedonosporobacter rubrisoli SCAWS-G2.</title>
        <authorList>
            <person name="Huang Y."/>
            <person name="Yan B."/>
        </authorList>
    </citation>
    <scope>NUCLEOTIDE SEQUENCE [LARGE SCALE GENOMIC DNA]</scope>
    <source>
        <strain evidence="3 4">SCAWS-G2</strain>
    </source>
</reference>
<dbReference type="Pfam" id="PF09860">
    <property type="entry name" value="DUF2087"/>
    <property type="match status" value="1"/>
</dbReference>
<evidence type="ECO:0000256" key="1">
    <source>
        <dbReference type="ARBA" id="ARBA00022801"/>
    </source>
</evidence>
<dbReference type="SMART" id="SM00418">
    <property type="entry name" value="HTH_ARSR"/>
    <property type="match status" value="1"/>
</dbReference>
<keyword evidence="4" id="KW-1185">Reference proteome</keyword>
<evidence type="ECO:0000313" key="4">
    <source>
        <dbReference type="Proteomes" id="UP000290365"/>
    </source>
</evidence>
<sequence length="444" mass="50442">MSQEEFQTLLQFFKVLADENRLKLLGILANGEHSVEELAAFLHLRAPTISHHLARLKELKLVGMRSDGNTHYYWLNAEALRQTNRLLLTPEKMAVLANDIEGDAWERKVLRDFLDGIQLKEIPASRKKRAVILKWLASQFEYDVLYKEAQVNEIIQRHHIDASSLRREMVTAEKLLHREAGIYWRIPHGENWRSVSFASGGLTLQCSLGLPEGQGPFPTILEVHEGAKDSSADWLSPLSAFWLAHGFAYLAIKTGNADHSDPDAAWFWRMAGNPGHWELEDLLLVRRWLLEQGFAHPQKIVLTGWYYGASIALLALGKQPELWAGAMVGSAITDWWRNYQEAGNQDFIRKLFGAPPAEKPEQYMLSSPLIYAENVAAPILLLQDRHDPRCSVSEIEAYQQRLGTAGKQLSLHWLEHGAQALDVERMLEQRELMLKFANDACALS</sequence>
<organism evidence="3 4">
    <name type="scientific">Ktedonosporobacter rubrisoli</name>
    <dbReference type="NCBI Taxonomy" id="2509675"/>
    <lineage>
        <taxon>Bacteria</taxon>
        <taxon>Bacillati</taxon>
        <taxon>Chloroflexota</taxon>
        <taxon>Ktedonobacteria</taxon>
        <taxon>Ktedonobacterales</taxon>
        <taxon>Ktedonosporobacteraceae</taxon>
        <taxon>Ktedonosporobacter</taxon>
    </lineage>
</organism>
<dbReference type="PANTHER" id="PTHR42776">
    <property type="entry name" value="SERINE PEPTIDASE S9 FAMILY MEMBER"/>
    <property type="match status" value="1"/>
</dbReference>
<dbReference type="Proteomes" id="UP000290365">
    <property type="component" value="Chromosome"/>
</dbReference>
<dbReference type="GO" id="GO:0004252">
    <property type="term" value="F:serine-type endopeptidase activity"/>
    <property type="evidence" value="ECO:0007669"/>
    <property type="project" value="TreeGrafter"/>
</dbReference>
<dbReference type="InterPro" id="IPR011991">
    <property type="entry name" value="ArsR-like_HTH"/>
</dbReference>
<dbReference type="GO" id="GO:0003700">
    <property type="term" value="F:DNA-binding transcription factor activity"/>
    <property type="evidence" value="ECO:0007669"/>
    <property type="project" value="InterPro"/>
</dbReference>
<feature type="domain" description="HTH arsR-type" evidence="2">
    <location>
        <begin position="1"/>
        <end position="95"/>
    </location>
</feature>
<dbReference type="InterPro" id="IPR036390">
    <property type="entry name" value="WH_DNA-bd_sf"/>
</dbReference>
<dbReference type="AlphaFoldDB" id="A0A4P6JWE3"/>
<protein>
    <submittedName>
        <fullName evidence="3">Metalloregulator ArsR/SmtB family transcription factor</fullName>
    </submittedName>
</protein>
<dbReference type="Gene3D" id="1.10.10.10">
    <property type="entry name" value="Winged helix-like DNA-binding domain superfamily/Winged helix DNA-binding domain"/>
    <property type="match status" value="1"/>
</dbReference>
<name>A0A4P6JWE3_KTERU</name>
<dbReference type="GO" id="GO:0006508">
    <property type="term" value="P:proteolysis"/>
    <property type="evidence" value="ECO:0007669"/>
    <property type="project" value="InterPro"/>
</dbReference>
<dbReference type="PROSITE" id="PS50987">
    <property type="entry name" value="HTH_ARSR_2"/>
    <property type="match status" value="1"/>
</dbReference>
<dbReference type="Pfam" id="PF01022">
    <property type="entry name" value="HTH_5"/>
    <property type="match status" value="1"/>
</dbReference>
<dbReference type="PANTHER" id="PTHR42776:SF27">
    <property type="entry name" value="DIPEPTIDYL PEPTIDASE FAMILY MEMBER 6"/>
    <property type="match status" value="1"/>
</dbReference>
<dbReference type="InterPro" id="IPR018656">
    <property type="entry name" value="DUF2087"/>
</dbReference>
<dbReference type="OrthoDB" id="529288at2"/>
<dbReference type="SUPFAM" id="SSF53474">
    <property type="entry name" value="alpha/beta-Hydrolases"/>
    <property type="match status" value="1"/>
</dbReference>
<dbReference type="KEGG" id="kbs:EPA93_26390"/>
<dbReference type="SUPFAM" id="SSF46785">
    <property type="entry name" value="Winged helix' DNA-binding domain"/>
    <property type="match status" value="1"/>
</dbReference>
<dbReference type="NCBIfam" id="NF033788">
    <property type="entry name" value="HTH_metalloreg"/>
    <property type="match status" value="1"/>
</dbReference>
<dbReference type="Pfam" id="PF00326">
    <property type="entry name" value="Peptidase_S9"/>
    <property type="match status" value="1"/>
</dbReference>
<dbReference type="InterPro" id="IPR001845">
    <property type="entry name" value="HTH_ArsR_DNA-bd_dom"/>
</dbReference>
<evidence type="ECO:0000259" key="2">
    <source>
        <dbReference type="PROSITE" id="PS50987"/>
    </source>
</evidence>
<accession>A0A4P6JWE3</accession>